<dbReference type="EMBL" id="LTAO01000013">
    <property type="protein sequence ID" value="KYG30988.1"/>
    <property type="molecule type" value="Genomic_DNA"/>
</dbReference>
<evidence type="ECO:0000256" key="3">
    <source>
        <dbReference type="SAM" id="Phobius"/>
    </source>
</evidence>
<evidence type="ECO:0008006" key="6">
    <source>
        <dbReference type="Google" id="ProtNLM"/>
    </source>
</evidence>
<evidence type="ECO:0000256" key="1">
    <source>
        <dbReference type="ARBA" id="ARBA00004241"/>
    </source>
</evidence>
<dbReference type="RefSeq" id="WP_061948772.1">
    <property type="nucleotide sequence ID" value="NZ_LTAO01000013.1"/>
</dbReference>
<dbReference type="InterPro" id="IPR012902">
    <property type="entry name" value="N_methyl_site"/>
</dbReference>
<dbReference type="GO" id="GO:0009986">
    <property type="term" value="C:cell surface"/>
    <property type="evidence" value="ECO:0007669"/>
    <property type="project" value="UniProtKB-SubCell"/>
</dbReference>
<dbReference type="OrthoDB" id="2889480at2"/>
<gene>
    <name evidence="4" type="ORF">AZF04_18500</name>
</gene>
<comment type="caution">
    <text evidence="4">The sequence shown here is derived from an EMBL/GenBank/DDBJ whole genome shotgun (WGS) entry which is preliminary data.</text>
</comment>
<evidence type="ECO:0000313" key="4">
    <source>
        <dbReference type="EMBL" id="KYG30988.1"/>
    </source>
</evidence>
<keyword evidence="3" id="KW-0472">Membrane</keyword>
<dbReference type="PROSITE" id="PS00409">
    <property type="entry name" value="PROKAR_NTER_METHYL"/>
    <property type="match status" value="1"/>
</dbReference>
<dbReference type="GO" id="GO:0030420">
    <property type="term" value="P:establishment of competence for transformation"/>
    <property type="evidence" value="ECO:0007669"/>
    <property type="project" value="UniProtKB-KW"/>
</dbReference>
<dbReference type="Pfam" id="PF07963">
    <property type="entry name" value="N_methyl"/>
    <property type="match status" value="1"/>
</dbReference>
<name>A0A161QLJ0_9BACI</name>
<reference evidence="4" key="1">
    <citation type="submission" date="2016-02" db="EMBL/GenBank/DDBJ databases">
        <title>Genome sequence of Bacillus trypoxylicola KCTC 13244(T).</title>
        <authorList>
            <person name="Jeong H."/>
            <person name="Park S.-H."/>
            <person name="Choi S.-K."/>
        </authorList>
    </citation>
    <scope>NUCLEOTIDE SEQUENCE [LARGE SCALE GENOMIC DNA]</scope>
    <source>
        <strain evidence="4">KCTC 13244</strain>
    </source>
</reference>
<dbReference type="NCBIfam" id="NF040982">
    <property type="entry name" value="ComGD"/>
    <property type="match status" value="1"/>
</dbReference>
<keyword evidence="5" id="KW-1185">Reference proteome</keyword>
<comment type="subcellular location">
    <subcellularLocation>
        <location evidence="1">Cell surface</location>
    </subcellularLocation>
</comment>
<dbReference type="AlphaFoldDB" id="A0A161QLJ0"/>
<evidence type="ECO:0000256" key="2">
    <source>
        <dbReference type="ARBA" id="ARBA00023287"/>
    </source>
</evidence>
<feature type="transmembrane region" description="Helical" evidence="3">
    <location>
        <begin position="7"/>
        <end position="28"/>
    </location>
</feature>
<accession>A0A161QLJ0</accession>
<evidence type="ECO:0000313" key="5">
    <source>
        <dbReference type="Proteomes" id="UP000075806"/>
    </source>
</evidence>
<organism evidence="4 5">
    <name type="scientific">Alkalihalobacillus trypoxylicola</name>
    <dbReference type="NCBI Taxonomy" id="519424"/>
    <lineage>
        <taxon>Bacteria</taxon>
        <taxon>Bacillati</taxon>
        <taxon>Bacillota</taxon>
        <taxon>Bacilli</taxon>
        <taxon>Bacillales</taxon>
        <taxon>Bacillaceae</taxon>
        <taxon>Alkalihalobacillus</taxon>
    </lineage>
</organism>
<keyword evidence="3" id="KW-0812">Transmembrane</keyword>
<dbReference type="STRING" id="519424.AZF04_18500"/>
<sequence length="144" mass="16606">MNKGFTLVETLMVLVIMTILLLIPSILFKSFNPTPSADEVASHFKEVILLTQHVAMTHGHHNHLFIDNRTKKFMIRFSFYDLYLEIPFPREDMAFSFGSLGNQSIGFTRTGNPRNSGTLRLLIDNQVYYFTVHLGKGRVSYEKY</sequence>
<dbReference type="Proteomes" id="UP000075806">
    <property type="component" value="Unassembled WGS sequence"/>
</dbReference>
<dbReference type="NCBIfam" id="TIGR02532">
    <property type="entry name" value="IV_pilin_GFxxxE"/>
    <property type="match status" value="1"/>
</dbReference>
<dbReference type="InterPro" id="IPR016785">
    <property type="entry name" value="ComGD"/>
</dbReference>
<proteinExistence type="predicted"/>
<keyword evidence="3" id="KW-1133">Transmembrane helix</keyword>
<keyword evidence="2" id="KW-0178">Competence</keyword>
<protein>
    <recommendedName>
        <fullName evidence="6">Competence protein ComG</fullName>
    </recommendedName>
</protein>
<dbReference type="PIRSF" id="PIRSF021292">
    <property type="entry name" value="Competence_ComGD"/>
    <property type="match status" value="1"/>
</dbReference>